<name>A0A0F7L5Z9_9VIRU</name>
<dbReference type="EMBL" id="KR029588">
    <property type="protein sequence ID" value="AKH46958.1"/>
    <property type="molecule type" value="Genomic_DNA"/>
</dbReference>
<accession>A0A0F7L5Z9</accession>
<evidence type="ECO:0000313" key="1">
    <source>
        <dbReference type="EMBL" id="AKH46958.1"/>
    </source>
</evidence>
<sequence>MLKRGILRYCENCDALYGQYNLDGNSDWEEYWSISGEKKEGVDTKGVCQFCNPKSSYYNK</sequence>
<reference evidence="1" key="1">
    <citation type="journal article" date="2015" name="Front. Microbiol.">
        <title>Combining genomic sequencing methods to explore viral diversity and reveal potential virus-host interactions.</title>
        <authorList>
            <person name="Chow C.E."/>
            <person name="Winget D.M."/>
            <person name="White R.A.III."/>
            <person name="Hallam S.J."/>
            <person name="Suttle C.A."/>
        </authorList>
    </citation>
    <scope>NUCLEOTIDE SEQUENCE</scope>
    <source>
        <strain evidence="1">Anoxic2_4</strain>
    </source>
</reference>
<organism evidence="1">
    <name type="scientific">uncultured marine virus</name>
    <dbReference type="NCBI Taxonomy" id="186617"/>
    <lineage>
        <taxon>Viruses</taxon>
        <taxon>environmental samples</taxon>
    </lineage>
</organism>
<proteinExistence type="predicted"/>
<protein>
    <submittedName>
        <fullName evidence="1">Uncharacterized protein</fullName>
    </submittedName>
</protein>
<reference evidence="1" key="2">
    <citation type="submission" date="2015-03" db="EMBL/GenBank/DDBJ databases">
        <authorList>
            <person name="Chow C.-E.T."/>
            <person name="Winget D.M."/>
            <person name="White R.A.III."/>
            <person name="Hallam S.J."/>
            <person name="Suttle C.A."/>
        </authorList>
    </citation>
    <scope>NUCLEOTIDE SEQUENCE</scope>
    <source>
        <strain evidence="1">Anoxic2_4</strain>
    </source>
</reference>